<dbReference type="AlphaFoldDB" id="A0AAV9H834"/>
<feature type="region of interest" description="Disordered" evidence="1">
    <location>
        <begin position="477"/>
        <end position="496"/>
    </location>
</feature>
<accession>A0AAV9H834</accession>
<keyword evidence="2" id="KW-1133">Transmembrane helix</keyword>
<evidence type="ECO:0000313" key="4">
    <source>
        <dbReference type="Proteomes" id="UP001321749"/>
    </source>
</evidence>
<evidence type="ECO:0000256" key="1">
    <source>
        <dbReference type="SAM" id="MobiDB-lite"/>
    </source>
</evidence>
<feature type="compositionally biased region" description="Basic residues" evidence="1">
    <location>
        <begin position="18"/>
        <end position="39"/>
    </location>
</feature>
<gene>
    <name evidence="3" type="ORF">QBC42DRAFT_291836</name>
</gene>
<name>A0AAV9H834_9PEZI</name>
<dbReference type="Proteomes" id="UP001321749">
    <property type="component" value="Unassembled WGS sequence"/>
</dbReference>
<feature type="region of interest" description="Disordered" evidence="1">
    <location>
        <begin position="419"/>
        <end position="438"/>
    </location>
</feature>
<keyword evidence="2" id="KW-0472">Membrane</keyword>
<dbReference type="EMBL" id="MU865132">
    <property type="protein sequence ID" value="KAK4457174.1"/>
    <property type="molecule type" value="Genomic_DNA"/>
</dbReference>
<feature type="transmembrane region" description="Helical" evidence="2">
    <location>
        <begin position="305"/>
        <end position="327"/>
    </location>
</feature>
<feature type="compositionally biased region" description="Gly residues" evidence="1">
    <location>
        <begin position="352"/>
        <end position="365"/>
    </location>
</feature>
<keyword evidence="4" id="KW-1185">Reference proteome</keyword>
<feature type="region of interest" description="Disordered" evidence="1">
    <location>
        <begin position="274"/>
        <end position="300"/>
    </location>
</feature>
<sequence length="527" mass="54281">MTKSGDGSGGPSLFQAPKTRRDHAHHHNHHHNHHRHLHSLQHNSRLNKARQSLEEEEEEEDTKTPHTRSPPSPPTPSTPPTPANAKILHERQAVVIQTVSIVQFIDATGAPVSVSTLRSDPVAPTVLGAPAGVTAGLTELDTSLPSVSLPIKSVDFNDGTPSATPSVPTETSSSSSETTLSSSTETLTSAPSPSNSAPFPTLVPSGGFNNTSTLRLPTLFHNSTTTSGIFSNSTKTSSTSIRLSSTTFTSISSGSSTRTTTSADVVTTIWVGGAGGGGASVPDSTPPESTPTAGPGLTPETRNAVVGGVVGGVAGIAIAALLIMIFLKWRKRAFGNGIRLLGDGESSTRGRGPTGGRGGGGGGLGEAASMAQRSAPFAVPAALAKLAGKRAIDGPAAAAATEEKGFYRVSGRKLRSVLESGGDGFSDPDPDDSISGTSYYRDSQAFLDSSNSPPLKLGSPMRPTSGVPIFHTGPQRTPVQENGPYPLAHPPSAFPNMLQVPEADAVGRSLMAHDGSRVSQSRFTENA</sequence>
<feature type="compositionally biased region" description="Low complexity" evidence="1">
    <location>
        <begin position="160"/>
        <end position="200"/>
    </location>
</feature>
<keyword evidence="2" id="KW-0812">Transmembrane</keyword>
<proteinExistence type="predicted"/>
<feature type="region of interest" description="Disordered" evidence="1">
    <location>
        <begin position="340"/>
        <end position="368"/>
    </location>
</feature>
<reference evidence="3" key="1">
    <citation type="journal article" date="2023" name="Mol. Phylogenet. Evol.">
        <title>Genome-scale phylogeny and comparative genomics of the fungal order Sordariales.</title>
        <authorList>
            <person name="Hensen N."/>
            <person name="Bonometti L."/>
            <person name="Westerberg I."/>
            <person name="Brannstrom I.O."/>
            <person name="Guillou S."/>
            <person name="Cros-Aarteil S."/>
            <person name="Calhoun S."/>
            <person name="Haridas S."/>
            <person name="Kuo A."/>
            <person name="Mondo S."/>
            <person name="Pangilinan J."/>
            <person name="Riley R."/>
            <person name="LaButti K."/>
            <person name="Andreopoulos B."/>
            <person name="Lipzen A."/>
            <person name="Chen C."/>
            <person name="Yan M."/>
            <person name="Daum C."/>
            <person name="Ng V."/>
            <person name="Clum A."/>
            <person name="Steindorff A."/>
            <person name="Ohm R.A."/>
            <person name="Martin F."/>
            <person name="Silar P."/>
            <person name="Natvig D.O."/>
            <person name="Lalanne C."/>
            <person name="Gautier V."/>
            <person name="Ament-Velasquez S.L."/>
            <person name="Kruys A."/>
            <person name="Hutchinson M.I."/>
            <person name="Powell A.J."/>
            <person name="Barry K."/>
            <person name="Miller A.N."/>
            <person name="Grigoriev I.V."/>
            <person name="Debuchy R."/>
            <person name="Gladieux P."/>
            <person name="Hiltunen Thoren M."/>
            <person name="Johannesson H."/>
        </authorList>
    </citation>
    <scope>NUCLEOTIDE SEQUENCE</scope>
    <source>
        <strain evidence="3">PSN324</strain>
    </source>
</reference>
<reference evidence="3" key="2">
    <citation type="submission" date="2023-06" db="EMBL/GenBank/DDBJ databases">
        <authorList>
            <consortium name="Lawrence Berkeley National Laboratory"/>
            <person name="Mondo S.J."/>
            <person name="Hensen N."/>
            <person name="Bonometti L."/>
            <person name="Westerberg I."/>
            <person name="Brannstrom I.O."/>
            <person name="Guillou S."/>
            <person name="Cros-Aarteil S."/>
            <person name="Calhoun S."/>
            <person name="Haridas S."/>
            <person name="Kuo A."/>
            <person name="Pangilinan J."/>
            <person name="Riley R."/>
            <person name="Labutti K."/>
            <person name="Andreopoulos B."/>
            <person name="Lipzen A."/>
            <person name="Chen C."/>
            <person name="Yanf M."/>
            <person name="Daum C."/>
            <person name="Ng V."/>
            <person name="Clum A."/>
            <person name="Steindorff A."/>
            <person name="Ohm R."/>
            <person name="Martin F."/>
            <person name="Silar P."/>
            <person name="Natvig D."/>
            <person name="Lalanne C."/>
            <person name="Gautier V."/>
            <person name="Ament-Velasquez S.L."/>
            <person name="Kruys A."/>
            <person name="Hutchinson M.I."/>
            <person name="Powell A.J."/>
            <person name="Barry K."/>
            <person name="Miller A.N."/>
            <person name="Grigoriev I.V."/>
            <person name="Debuchy R."/>
            <person name="Gladieux P."/>
            <person name="Thoren M.H."/>
            <person name="Johannesson H."/>
        </authorList>
    </citation>
    <scope>NUCLEOTIDE SEQUENCE</scope>
    <source>
        <strain evidence="3">PSN324</strain>
    </source>
</reference>
<protein>
    <submittedName>
        <fullName evidence="3">Uncharacterized protein</fullName>
    </submittedName>
</protein>
<feature type="region of interest" description="Disordered" evidence="1">
    <location>
        <begin position="1"/>
        <end position="84"/>
    </location>
</feature>
<comment type="caution">
    <text evidence="3">The sequence shown here is derived from an EMBL/GenBank/DDBJ whole genome shotgun (WGS) entry which is preliminary data.</text>
</comment>
<evidence type="ECO:0000256" key="2">
    <source>
        <dbReference type="SAM" id="Phobius"/>
    </source>
</evidence>
<feature type="region of interest" description="Disordered" evidence="1">
    <location>
        <begin position="153"/>
        <end position="204"/>
    </location>
</feature>
<feature type="compositionally biased region" description="Pro residues" evidence="1">
    <location>
        <begin position="68"/>
        <end position="82"/>
    </location>
</feature>
<feature type="compositionally biased region" description="Gly residues" evidence="1">
    <location>
        <begin position="1"/>
        <end position="10"/>
    </location>
</feature>
<evidence type="ECO:0000313" key="3">
    <source>
        <dbReference type="EMBL" id="KAK4457174.1"/>
    </source>
</evidence>
<organism evidence="3 4">
    <name type="scientific">Cladorrhinum samala</name>
    <dbReference type="NCBI Taxonomy" id="585594"/>
    <lineage>
        <taxon>Eukaryota</taxon>
        <taxon>Fungi</taxon>
        <taxon>Dikarya</taxon>
        <taxon>Ascomycota</taxon>
        <taxon>Pezizomycotina</taxon>
        <taxon>Sordariomycetes</taxon>
        <taxon>Sordariomycetidae</taxon>
        <taxon>Sordariales</taxon>
        <taxon>Podosporaceae</taxon>
        <taxon>Cladorrhinum</taxon>
    </lineage>
</organism>